<gene>
    <name evidence="2" type="ORF">RJ640_012766</name>
</gene>
<evidence type="ECO:0000259" key="1">
    <source>
        <dbReference type="Pfam" id="PF00752"/>
    </source>
</evidence>
<feature type="non-terminal residue" evidence="2">
    <location>
        <position position="1"/>
    </location>
</feature>
<evidence type="ECO:0000313" key="2">
    <source>
        <dbReference type="EMBL" id="KAK2993892.1"/>
    </source>
</evidence>
<comment type="caution">
    <text evidence="2">The sequence shown here is derived from an EMBL/GenBank/DDBJ whole genome shotgun (WGS) entry which is preliminary data.</text>
</comment>
<dbReference type="AlphaFoldDB" id="A0AA88RQV5"/>
<protein>
    <recommendedName>
        <fullName evidence="1">XPG N-terminal domain-containing protein</fullName>
    </recommendedName>
</protein>
<feature type="domain" description="XPG N-terminal" evidence="1">
    <location>
        <begin position="43"/>
        <end position="88"/>
    </location>
</feature>
<name>A0AA88RQV5_9ASTE</name>
<sequence>MEVGIGVVVPKSVGGSVAEVGCDARVVKIVGKISKAFDRVISMGIQGLLPLLKSIMAPIHIKDIQGCSVAVDTYSWLHKGALSCSKDLCKGNPTS</sequence>
<dbReference type="GO" id="GO:0017108">
    <property type="term" value="F:5'-flap endonuclease activity"/>
    <property type="evidence" value="ECO:0007669"/>
    <property type="project" value="TreeGrafter"/>
</dbReference>
<dbReference type="Pfam" id="PF00752">
    <property type="entry name" value="XPG_N"/>
    <property type="match status" value="1"/>
</dbReference>
<dbReference type="InterPro" id="IPR006084">
    <property type="entry name" value="XPG/Rad2"/>
</dbReference>
<dbReference type="PANTHER" id="PTHR11081:SF65">
    <property type="entry name" value="DNA DAMAGE-INDUCIBLE PROTEIN DIN7-RELATED"/>
    <property type="match status" value="1"/>
</dbReference>
<proteinExistence type="predicted"/>
<keyword evidence="3" id="KW-1185">Reference proteome</keyword>
<evidence type="ECO:0000313" key="3">
    <source>
        <dbReference type="Proteomes" id="UP001187471"/>
    </source>
</evidence>
<reference evidence="2" key="1">
    <citation type="submission" date="2022-12" db="EMBL/GenBank/DDBJ databases">
        <title>Draft genome assemblies for two species of Escallonia (Escalloniales).</title>
        <authorList>
            <person name="Chanderbali A."/>
            <person name="Dervinis C."/>
            <person name="Anghel I."/>
            <person name="Soltis D."/>
            <person name="Soltis P."/>
            <person name="Zapata F."/>
        </authorList>
    </citation>
    <scope>NUCLEOTIDE SEQUENCE</scope>
    <source>
        <strain evidence="2">UCBG92.1500</strain>
        <tissue evidence="2">Leaf</tissue>
    </source>
</reference>
<accession>A0AA88RQV5</accession>
<dbReference type="EMBL" id="JAVXUO010000262">
    <property type="protein sequence ID" value="KAK2993892.1"/>
    <property type="molecule type" value="Genomic_DNA"/>
</dbReference>
<dbReference type="Proteomes" id="UP001187471">
    <property type="component" value="Unassembled WGS sequence"/>
</dbReference>
<dbReference type="PANTHER" id="PTHR11081">
    <property type="entry name" value="FLAP ENDONUCLEASE FAMILY MEMBER"/>
    <property type="match status" value="1"/>
</dbReference>
<organism evidence="2 3">
    <name type="scientific">Escallonia rubra</name>
    <dbReference type="NCBI Taxonomy" id="112253"/>
    <lineage>
        <taxon>Eukaryota</taxon>
        <taxon>Viridiplantae</taxon>
        <taxon>Streptophyta</taxon>
        <taxon>Embryophyta</taxon>
        <taxon>Tracheophyta</taxon>
        <taxon>Spermatophyta</taxon>
        <taxon>Magnoliopsida</taxon>
        <taxon>eudicotyledons</taxon>
        <taxon>Gunneridae</taxon>
        <taxon>Pentapetalae</taxon>
        <taxon>asterids</taxon>
        <taxon>campanulids</taxon>
        <taxon>Escalloniales</taxon>
        <taxon>Escalloniaceae</taxon>
        <taxon>Escallonia</taxon>
    </lineage>
</organism>
<dbReference type="InterPro" id="IPR029060">
    <property type="entry name" value="PIN-like_dom_sf"/>
</dbReference>
<dbReference type="SUPFAM" id="SSF88723">
    <property type="entry name" value="PIN domain-like"/>
    <property type="match status" value="1"/>
</dbReference>
<dbReference type="InterPro" id="IPR006085">
    <property type="entry name" value="XPG_DNA_repair_N"/>
</dbReference>
<dbReference type="Gene3D" id="3.40.50.1010">
    <property type="entry name" value="5'-nuclease"/>
    <property type="match status" value="1"/>
</dbReference>